<organism evidence="2 3">
    <name type="scientific">Candidatus Faecalibacterium intestinigallinarum</name>
    <dbReference type="NCBI Taxonomy" id="2838581"/>
    <lineage>
        <taxon>Bacteria</taxon>
        <taxon>Bacillati</taxon>
        <taxon>Bacillota</taxon>
        <taxon>Clostridia</taxon>
        <taxon>Eubacteriales</taxon>
        <taxon>Oscillospiraceae</taxon>
        <taxon>Faecalibacterium</taxon>
    </lineage>
</organism>
<dbReference type="Proteomes" id="UP000823933">
    <property type="component" value="Unassembled WGS sequence"/>
</dbReference>
<feature type="transmembrane region" description="Helical" evidence="1">
    <location>
        <begin position="35"/>
        <end position="55"/>
    </location>
</feature>
<keyword evidence="1" id="KW-0472">Membrane</keyword>
<reference evidence="2" key="2">
    <citation type="submission" date="2021-04" db="EMBL/GenBank/DDBJ databases">
        <authorList>
            <person name="Gilroy R."/>
        </authorList>
    </citation>
    <scope>NUCLEOTIDE SEQUENCE</scope>
    <source>
        <strain evidence="2">ChiHcolR34-3080</strain>
    </source>
</reference>
<keyword evidence="1" id="KW-0812">Transmembrane</keyword>
<dbReference type="AlphaFoldDB" id="A0A9D1TVR4"/>
<evidence type="ECO:0000256" key="1">
    <source>
        <dbReference type="SAM" id="Phobius"/>
    </source>
</evidence>
<gene>
    <name evidence="2" type="ORF">H9890_03845</name>
</gene>
<sequence length="95" mass="10585">MLDWLLDILGGVFAFGLDFAELKGMPKWCWIFCKAVVWLFAILCAALLALCLGAGSWCIRQGETGRGVGLLVLAALMAWALWTAVQKIRRKRSRK</sequence>
<name>A0A9D1TVR4_9FIRM</name>
<protein>
    <submittedName>
        <fullName evidence="2">Uncharacterized protein</fullName>
    </submittedName>
</protein>
<comment type="caution">
    <text evidence="2">The sequence shown here is derived from an EMBL/GenBank/DDBJ whole genome shotgun (WGS) entry which is preliminary data.</text>
</comment>
<keyword evidence="1" id="KW-1133">Transmembrane helix</keyword>
<dbReference type="EMBL" id="DXHQ01000044">
    <property type="protein sequence ID" value="HIW08521.1"/>
    <property type="molecule type" value="Genomic_DNA"/>
</dbReference>
<proteinExistence type="predicted"/>
<evidence type="ECO:0000313" key="2">
    <source>
        <dbReference type="EMBL" id="HIW08521.1"/>
    </source>
</evidence>
<feature type="transmembrane region" description="Helical" evidence="1">
    <location>
        <begin position="67"/>
        <end position="85"/>
    </location>
</feature>
<reference evidence="2" key="1">
    <citation type="journal article" date="2021" name="PeerJ">
        <title>Extensive microbial diversity within the chicken gut microbiome revealed by metagenomics and culture.</title>
        <authorList>
            <person name="Gilroy R."/>
            <person name="Ravi A."/>
            <person name="Getino M."/>
            <person name="Pursley I."/>
            <person name="Horton D.L."/>
            <person name="Alikhan N.F."/>
            <person name="Baker D."/>
            <person name="Gharbi K."/>
            <person name="Hall N."/>
            <person name="Watson M."/>
            <person name="Adriaenssens E.M."/>
            <person name="Foster-Nyarko E."/>
            <person name="Jarju S."/>
            <person name="Secka A."/>
            <person name="Antonio M."/>
            <person name="Oren A."/>
            <person name="Chaudhuri R.R."/>
            <person name="La Ragione R."/>
            <person name="Hildebrand F."/>
            <person name="Pallen M.J."/>
        </authorList>
    </citation>
    <scope>NUCLEOTIDE SEQUENCE</scope>
    <source>
        <strain evidence="2">ChiHcolR34-3080</strain>
    </source>
</reference>
<accession>A0A9D1TVR4</accession>
<evidence type="ECO:0000313" key="3">
    <source>
        <dbReference type="Proteomes" id="UP000823933"/>
    </source>
</evidence>